<sequence length="38" mass="4345">MNHDASIRKQNFIQQKATHYPSVVHAQTSIPDSVYSMN</sequence>
<reference evidence="1" key="1">
    <citation type="submission" date="2018-02" db="EMBL/GenBank/DDBJ databases">
        <title>Rhizophora mucronata_Transcriptome.</title>
        <authorList>
            <person name="Meera S.P."/>
            <person name="Sreeshan A."/>
            <person name="Augustine A."/>
        </authorList>
    </citation>
    <scope>NUCLEOTIDE SEQUENCE</scope>
    <source>
        <tissue evidence="1">Leaf</tissue>
    </source>
</reference>
<name>A0A2P2QFQ1_RHIMU</name>
<evidence type="ECO:0000313" key="1">
    <source>
        <dbReference type="EMBL" id="MBX65821.1"/>
    </source>
</evidence>
<organism evidence="1">
    <name type="scientific">Rhizophora mucronata</name>
    <name type="common">Asiatic mangrove</name>
    <dbReference type="NCBI Taxonomy" id="61149"/>
    <lineage>
        <taxon>Eukaryota</taxon>
        <taxon>Viridiplantae</taxon>
        <taxon>Streptophyta</taxon>
        <taxon>Embryophyta</taxon>
        <taxon>Tracheophyta</taxon>
        <taxon>Spermatophyta</taxon>
        <taxon>Magnoliopsida</taxon>
        <taxon>eudicotyledons</taxon>
        <taxon>Gunneridae</taxon>
        <taxon>Pentapetalae</taxon>
        <taxon>rosids</taxon>
        <taxon>fabids</taxon>
        <taxon>Malpighiales</taxon>
        <taxon>Rhizophoraceae</taxon>
        <taxon>Rhizophora</taxon>
    </lineage>
</organism>
<dbReference type="AlphaFoldDB" id="A0A2P2QFQ1"/>
<dbReference type="EMBL" id="GGEC01085337">
    <property type="protein sequence ID" value="MBX65821.1"/>
    <property type="molecule type" value="Transcribed_RNA"/>
</dbReference>
<accession>A0A2P2QFQ1</accession>
<protein>
    <submittedName>
        <fullName evidence="1">Uncharacterized protein</fullName>
    </submittedName>
</protein>
<proteinExistence type="predicted"/>